<accession>A0ACB5R9Z0</accession>
<keyword evidence="2" id="KW-1185">Reference proteome</keyword>
<comment type="caution">
    <text evidence="1">The sequence shown here is derived from an EMBL/GenBank/DDBJ whole genome shotgun (WGS) entry which is preliminary data.</text>
</comment>
<evidence type="ECO:0000313" key="2">
    <source>
        <dbReference type="Proteomes" id="UP001058074"/>
    </source>
</evidence>
<dbReference type="Proteomes" id="UP001058074">
    <property type="component" value="Unassembled WGS sequence"/>
</dbReference>
<dbReference type="EMBL" id="BROD01000001">
    <property type="protein sequence ID" value="GKX65818.1"/>
    <property type="molecule type" value="Genomic_DNA"/>
</dbReference>
<reference evidence="1" key="1">
    <citation type="journal article" date="2025" name="Int. J. Syst. Evol. Microbiol.">
        <title>Inconstantimicrobium mannanitabidum sp. nov., a novel member of the family Clostridiaceae isolated from anoxic soil under the treatment of reductive soil disinfestation.</title>
        <authorList>
            <person name="Ueki A."/>
            <person name="Tonouchi A."/>
            <person name="Honma S."/>
            <person name="Kaku N."/>
            <person name="Ueki K."/>
        </authorList>
    </citation>
    <scope>NUCLEOTIDE SEQUENCE</scope>
    <source>
        <strain evidence="1">TW13</strain>
    </source>
</reference>
<protein>
    <submittedName>
        <fullName evidence="1">Uncharacterized protein</fullName>
    </submittedName>
</protein>
<proteinExistence type="predicted"/>
<evidence type="ECO:0000313" key="1">
    <source>
        <dbReference type="EMBL" id="GKX65818.1"/>
    </source>
</evidence>
<organism evidence="1 2">
    <name type="scientific">Inconstantimicrobium mannanitabidum</name>
    <dbReference type="NCBI Taxonomy" id="1604901"/>
    <lineage>
        <taxon>Bacteria</taxon>
        <taxon>Bacillati</taxon>
        <taxon>Bacillota</taxon>
        <taxon>Clostridia</taxon>
        <taxon>Eubacteriales</taxon>
        <taxon>Clostridiaceae</taxon>
        <taxon>Inconstantimicrobium</taxon>
    </lineage>
</organism>
<gene>
    <name evidence="1" type="ORF">rsdtw13_10760</name>
</gene>
<sequence length="171" mass="19853">MRKKKYVSNDVIMDKQLVYALWIGDYVYTGSGKGERVQGNINKAKRGEHDNKLFQQAYNESDDKQIRPELLAYNLESEVEAREIEQEYINHFEKVEGVIVCNVRGADNGCTSEAYNKYPKLTEDKVREIKQLLDTCSNKELAETYNCSYNAISKIRNGIRWKNVIVKDSER</sequence>
<name>A0ACB5R9Z0_9CLOT</name>